<feature type="region of interest" description="Disordered" evidence="1">
    <location>
        <begin position="690"/>
        <end position="710"/>
    </location>
</feature>
<feature type="compositionally biased region" description="Basic and acidic residues" evidence="1">
    <location>
        <begin position="661"/>
        <end position="674"/>
    </location>
</feature>
<dbReference type="STRING" id="1408157.A0A1J7JKB0"/>
<dbReference type="EMBL" id="KV875099">
    <property type="protein sequence ID" value="OIW28098.1"/>
    <property type="molecule type" value="Genomic_DNA"/>
</dbReference>
<sequence length="882" mass="99268">MTMASEELNNECTDICTKFAKLAHRNGKLPTHDELVSCFAVKQEEYKEDELQEGILLGTLQELRQRKSCPVCRLVLIAIDDAADGVSQPPADQPVRLLLFPGEQSFRLSYPSRLGTRLAFLADNDSQISGPDSARVVKGDQINPAKVLLWLRKCEEHHGPTCYPQINGNGDGTAYKTLPAVFRTMHPYNFNERATSNFRVIDLELERVVPEALDTRYVALSYVWGQLPMFRLLKSNFEQLSREGGLAGVLGALPRTILDAMQFVKSLGIRFLWVDALCLIQDDENDVEIGMEVMNSVYQGSYFTIIAASGNDATSGLPGVRPASRVASQTTVDLDPSGNGLKLTLQHSIDWHLKRSVYSQRGWTLQELVLPRRTVIFINKQVYFRCQEANWAEETTADAFTHHLDPDDGNISRIPGPLDGRLQSWWAYQKLLEEYSSREIRFDGDTLRATAGVLRPLCAGMETRMLEGLPGHYLDNALLFISGRGDLRRRPGFASFSWAGWSGSVMWPRENYVWYDNAGRRTWDTSNLFRWFASETFINWSYISVHGHQSQLMGDHYDAPCRLGLLTESITQKYPHLAERMGGLPSSGLAAYPSKYCNGSGSGPFYENWRLDQGKKDLSHAALDLANSQAEFNRLTGNITNRMEIMFLFNWTASRRGQVRRWREGTESKDDSEAPPRSIGRFHDRVHYRFRRDDEQARPREDAREENARRSIARKDCPDMFIPNFPPYAVLYFQTVSISLILGQLPDASGKMPRPGGTNKSSFHRIPGIPLFSPTSEMVGSLHADNLQLLPAPGASVECILMSHCQEPTWNSALVLREETVLTSDSEETGSVRDDHPWDLFWALYIVWKDGIAERQGVAQILSASVGKSCAPGPEVKEILLG</sequence>
<dbReference type="PANTHER" id="PTHR33112">
    <property type="entry name" value="DOMAIN PROTEIN, PUTATIVE-RELATED"/>
    <property type="match status" value="1"/>
</dbReference>
<evidence type="ECO:0000313" key="3">
    <source>
        <dbReference type="EMBL" id="OIW28098.1"/>
    </source>
</evidence>
<dbReference type="OrthoDB" id="2975793at2759"/>
<dbReference type="AlphaFoldDB" id="A0A1J7JKB0"/>
<evidence type="ECO:0000313" key="4">
    <source>
        <dbReference type="Proteomes" id="UP000182658"/>
    </source>
</evidence>
<dbReference type="Pfam" id="PF06985">
    <property type="entry name" value="HET"/>
    <property type="match status" value="1"/>
</dbReference>
<dbReference type="Proteomes" id="UP000182658">
    <property type="component" value="Unassembled WGS sequence"/>
</dbReference>
<name>A0A1J7JKB0_9PEZI</name>
<evidence type="ECO:0000256" key="1">
    <source>
        <dbReference type="SAM" id="MobiDB-lite"/>
    </source>
</evidence>
<proteinExistence type="predicted"/>
<evidence type="ECO:0000259" key="2">
    <source>
        <dbReference type="Pfam" id="PF06985"/>
    </source>
</evidence>
<accession>A0A1J7JKB0</accession>
<feature type="region of interest" description="Disordered" evidence="1">
    <location>
        <begin position="660"/>
        <end position="679"/>
    </location>
</feature>
<dbReference type="InterPro" id="IPR010730">
    <property type="entry name" value="HET"/>
</dbReference>
<organism evidence="3 4">
    <name type="scientific">Coniochaeta ligniaria NRRL 30616</name>
    <dbReference type="NCBI Taxonomy" id="1408157"/>
    <lineage>
        <taxon>Eukaryota</taxon>
        <taxon>Fungi</taxon>
        <taxon>Dikarya</taxon>
        <taxon>Ascomycota</taxon>
        <taxon>Pezizomycotina</taxon>
        <taxon>Sordariomycetes</taxon>
        <taxon>Sordariomycetidae</taxon>
        <taxon>Coniochaetales</taxon>
        <taxon>Coniochaetaceae</taxon>
        <taxon>Coniochaeta</taxon>
    </lineage>
</organism>
<reference evidence="3 4" key="1">
    <citation type="submission" date="2016-10" db="EMBL/GenBank/DDBJ databases">
        <title>Draft genome sequence of Coniochaeta ligniaria NRRL30616, a lignocellulolytic fungus for bioabatement of inhibitors in plant biomass hydrolysates.</title>
        <authorList>
            <consortium name="DOE Joint Genome Institute"/>
            <person name="Jimenez D.J."/>
            <person name="Hector R.E."/>
            <person name="Riley R."/>
            <person name="Sun H."/>
            <person name="Grigoriev I.V."/>
            <person name="Van Elsas J.D."/>
            <person name="Nichols N.N."/>
        </authorList>
    </citation>
    <scope>NUCLEOTIDE SEQUENCE [LARGE SCALE GENOMIC DNA]</scope>
    <source>
        <strain evidence="3 4">NRRL 30616</strain>
    </source>
</reference>
<keyword evidence="4" id="KW-1185">Reference proteome</keyword>
<dbReference type="InParanoid" id="A0A1J7JKB0"/>
<gene>
    <name evidence="3" type="ORF">CONLIGDRAFT_462427</name>
</gene>
<feature type="domain" description="Heterokaryon incompatibility" evidence="2">
    <location>
        <begin position="217"/>
        <end position="367"/>
    </location>
</feature>
<protein>
    <submittedName>
        <fullName evidence="3">HET-domain-containing protein</fullName>
    </submittedName>
</protein>
<dbReference type="PANTHER" id="PTHR33112:SF12">
    <property type="entry name" value="HETEROKARYON INCOMPATIBILITY DOMAIN-CONTAINING PROTEIN"/>
    <property type="match status" value="1"/>
</dbReference>